<gene>
    <name evidence="2" type="ORF">EBH_0041650</name>
</gene>
<evidence type="ECO:0000256" key="1">
    <source>
        <dbReference type="SAM" id="Phobius"/>
    </source>
</evidence>
<dbReference type="OrthoDB" id="1664597at2759"/>
<dbReference type="GO" id="GO:0000502">
    <property type="term" value="C:proteasome complex"/>
    <property type="evidence" value="ECO:0007669"/>
    <property type="project" value="UniProtKB-KW"/>
</dbReference>
<evidence type="ECO:0000313" key="3">
    <source>
        <dbReference type="Proteomes" id="UP000030750"/>
    </source>
</evidence>
<accession>U6LUI1</accession>
<reference evidence="2" key="1">
    <citation type="submission" date="2013-10" db="EMBL/GenBank/DDBJ databases">
        <title>Genomic analysis of the causative agents of coccidiosis in chickens.</title>
        <authorList>
            <person name="Reid A.J."/>
            <person name="Blake D."/>
            <person name="Billington K."/>
            <person name="Browne H."/>
            <person name="Dunn M."/>
            <person name="Hung S."/>
            <person name="Kawahara F."/>
            <person name="Miranda-Saavedra D."/>
            <person name="Mourier T."/>
            <person name="Nagra H."/>
            <person name="Otto T.D."/>
            <person name="Rawlings N."/>
            <person name="Sanchez A."/>
            <person name="Sanders M."/>
            <person name="Subramaniam C."/>
            <person name="Tay Y."/>
            <person name="Dear P."/>
            <person name="Doerig C."/>
            <person name="Gruber A."/>
            <person name="Parkinson J."/>
            <person name="Shirley M."/>
            <person name="Wan K.L."/>
            <person name="Berriman M."/>
            <person name="Tomley F."/>
            <person name="Pain A."/>
        </authorList>
    </citation>
    <scope>NUCLEOTIDE SEQUENCE [LARGE SCALE GENOMIC DNA]</scope>
    <source>
        <strain evidence="2">Houghton</strain>
    </source>
</reference>
<feature type="transmembrane region" description="Helical" evidence="1">
    <location>
        <begin position="47"/>
        <end position="70"/>
    </location>
</feature>
<keyword evidence="1" id="KW-0812">Transmembrane</keyword>
<organism evidence="2 3">
    <name type="scientific">Eimeria brunetti</name>
    <dbReference type="NCBI Taxonomy" id="51314"/>
    <lineage>
        <taxon>Eukaryota</taxon>
        <taxon>Sar</taxon>
        <taxon>Alveolata</taxon>
        <taxon>Apicomplexa</taxon>
        <taxon>Conoidasida</taxon>
        <taxon>Coccidia</taxon>
        <taxon>Eucoccidiorida</taxon>
        <taxon>Eimeriorina</taxon>
        <taxon>Eimeriidae</taxon>
        <taxon>Eimeria</taxon>
    </lineage>
</organism>
<protein>
    <submittedName>
        <fullName evidence="2">26S proteasome regulatory ATPase subunit, putative</fullName>
    </submittedName>
</protein>
<dbReference type="EMBL" id="HG712810">
    <property type="protein sequence ID" value="CDJ51430.1"/>
    <property type="molecule type" value="Genomic_DNA"/>
</dbReference>
<keyword evidence="2" id="KW-0647">Proteasome</keyword>
<keyword evidence="1" id="KW-1133">Transmembrane helix</keyword>
<keyword evidence="3" id="KW-1185">Reference proteome</keyword>
<sequence length="76" mass="8206">MTNQTANPQAEERARALRAYVAKVKEHREWSARVKKPGERERDGLDAAVAGAAVAVAVAVATAAGVQLLLQRQQQQ</sequence>
<keyword evidence="1" id="KW-0472">Membrane</keyword>
<dbReference type="Proteomes" id="UP000030750">
    <property type="component" value="Unassembled WGS sequence"/>
</dbReference>
<evidence type="ECO:0000313" key="2">
    <source>
        <dbReference type="EMBL" id="CDJ51430.1"/>
    </source>
</evidence>
<dbReference type="AlphaFoldDB" id="U6LUI1"/>
<dbReference type="VEuPathDB" id="ToxoDB:EBH_0041650"/>
<proteinExistence type="predicted"/>
<name>U6LUI1_9EIME</name>
<reference evidence="2" key="2">
    <citation type="submission" date="2013-10" db="EMBL/GenBank/DDBJ databases">
        <authorList>
            <person name="Aslett M."/>
        </authorList>
    </citation>
    <scope>NUCLEOTIDE SEQUENCE [LARGE SCALE GENOMIC DNA]</scope>
    <source>
        <strain evidence="2">Houghton</strain>
    </source>
</reference>